<dbReference type="CDD" id="cd23509">
    <property type="entry name" value="Gnk2-like"/>
    <property type="match status" value="2"/>
</dbReference>
<keyword evidence="5" id="KW-1185">Reference proteome</keyword>
<dbReference type="InterPro" id="IPR038408">
    <property type="entry name" value="GNK2_sf"/>
</dbReference>
<feature type="domain" description="Gnk2-homologous" evidence="3">
    <location>
        <begin position="7"/>
        <end position="117"/>
    </location>
</feature>
<gene>
    <name evidence="4" type="ORF">QVD17_17967</name>
</gene>
<evidence type="ECO:0000256" key="1">
    <source>
        <dbReference type="ARBA" id="ARBA00022729"/>
    </source>
</evidence>
<dbReference type="PANTHER" id="PTHR32099">
    <property type="entry name" value="CYSTEINE-RICH REPEAT SECRETORY PROTEIN"/>
    <property type="match status" value="1"/>
</dbReference>
<dbReference type="EMBL" id="JAUHHV010000005">
    <property type="protein sequence ID" value="KAK1422681.1"/>
    <property type="molecule type" value="Genomic_DNA"/>
</dbReference>
<proteinExistence type="predicted"/>
<evidence type="ECO:0000313" key="4">
    <source>
        <dbReference type="EMBL" id="KAK1422681.1"/>
    </source>
</evidence>
<dbReference type="Pfam" id="PF01657">
    <property type="entry name" value="Stress-antifung"/>
    <property type="match status" value="1"/>
</dbReference>
<feature type="domain" description="Gnk2-homologous" evidence="3">
    <location>
        <begin position="122"/>
        <end position="230"/>
    </location>
</feature>
<organism evidence="4 5">
    <name type="scientific">Tagetes erecta</name>
    <name type="common">African marigold</name>
    <dbReference type="NCBI Taxonomy" id="13708"/>
    <lineage>
        <taxon>Eukaryota</taxon>
        <taxon>Viridiplantae</taxon>
        <taxon>Streptophyta</taxon>
        <taxon>Embryophyta</taxon>
        <taxon>Tracheophyta</taxon>
        <taxon>Spermatophyta</taxon>
        <taxon>Magnoliopsida</taxon>
        <taxon>eudicotyledons</taxon>
        <taxon>Gunneridae</taxon>
        <taxon>Pentapetalae</taxon>
        <taxon>asterids</taxon>
        <taxon>campanulids</taxon>
        <taxon>Asterales</taxon>
        <taxon>Asteraceae</taxon>
        <taxon>Asteroideae</taxon>
        <taxon>Heliantheae alliance</taxon>
        <taxon>Tageteae</taxon>
        <taxon>Tagetes</taxon>
    </lineage>
</organism>
<accession>A0AAD8KKB0</accession>
<dbReference type="Proteomes" id="UP001229421">
    <property type="component" value="Unassembled WGS sequence"/>
</dbReference>
<evidence type="ECO:0000259" key="3">
    <source>
        <dbReference type="PROSITE" id="PS51473"/>
    </source>
</evidence>
<sequence>MGQPLSNDNCRCKKELGTFQPNSTYGKNVKTALTTVVNETTKEKSPEEKGFSVEIIDDGNKEDRVIAIALCAPWLTPNDCLSCVNNTLAPLQQKCPNHKKAAAWGHTCLVRYEPFSLGSYDPWFVAHEISEEKVKDVKGLEKALSELFLNVTDEAIEGDILPVLYAFGTKLYGSPSQHLFMSAQCSLDISGSAECDDCFNLIYKEMKPSGASAVAIFTPICYMRYAHHDFRKPK</sequence>
<keyword evidence="1" id="KW-0732">Signal</keyword>
<keyword evidence="2" id="KW-0677">Repeat</keyword>
<comment type="caution">
    <text evidence="4">The sequence shown here is derived from an EMBL/GenBank/DDBJ whole genome shotgun (WGS) entry which is preliminary data.</text>
</comment>
<dbReference type="AlphaFoldDB" id="A0AAD8KKB0"/>
<dbReference type="InterPro" id="IPR002902">
    <property type="entry name" value="GNK2"/>
</dbReference>
<reference evidence="4" key="1">
    <citation type="journal article" date="2023" name="bioRxiv">
        <title>Improved chromosome-level genome assembly for marigold (Tagetes erecta).</title>
        <authorList>
            <person name="Jiang F."/>
            <person name="Yuan L."/>
            <person name="Wang S."/>
            <person name="Wang H."/>
            <person name="Xu D."/>
            <person name="Wang A."/>
            <person name="Fan W."/>
        </authorList>
    </citation>
    <scope>NUCLEOTIDE SEQUENCE</scope>
    <source>
        <strain evidence="4">WSJ</strain>
        <tissue evidence="4">Leaf</tissue>
    </source>
</reference>
<evidence type="ECO:0000256" key="2">
    <source>
        <dbReference type="ARBA" id="ARBA00022737"/>
    </source>
</evidence>
<name>A0AAD8KKB0_TARER</name>
<protein>
    <recommendedName>
        <fullName evidence="3">Gnk2-homologous domain-containing protein</fullName>
    </recommendedName>
</protein>
<dbReference type="PANTHER" id="PTHR32099:SF99">
    <property type="entry name" value="GNK2-LIKE DOMAIN-CONTAINING PROTEIN"/>
    <property type="match status" value="1"/>
</dbReference>
<evidence type="ECO:0000313" key="5">
    <source>
        <dbReference type="Proteomes" id="UP001229421"/>
    </source>
</evidence>
<dbReference type="PROSITE" id="PS51473">
    <property type="entry name" value="GNK2"/>
    <property type="match status" value="2"/>
</dbReference>
<dbReference type="Gene3D" id="3.30.430.20">
    <property type="entry name" value="Gnk2 domain, C-X8-C-X2-C motif"/>
    <property type="match status" value="2"/>
</dbReference>